<sequence length="155" mass="18205">MTSRDILDYFLEAFDYFPLKHSKYDIFFVAIFCKNNVYHRRGGQFIQWPAFGGYVTEEWLTKNRTGETTAENSKPISCHRALHCDPPLKESPREEGRIRNDLSLEQSDKRAENALLKNKIAILERSSSWNWDLQEHPIGKWTETLRPNETSKLIN</sequence>
<dbReference type="AlphaFoldDB" id="A0A2G5SH25"/>
<comment type="caution">
    <text evidence="1">The sequence shown here is derived from an EMBL/GenBank/DDBJ whole genome shotgun (WGS) entry which is preliminary data.</text>
</comment>
<accession>A0A2G5SH25</accession>
<organism evidence="1 2">
    <name type="scientific">Caenorhabditis nigoni</name>
    <dbReference type="NCBI Taxonomy" id="1611254"/>
    <lineage>
        <taxon>Eukaryota</taxon>
        <taxon>Metazoa</taxon>
        <taxon>Ecdysozoa</taxon>
        <taxon>Nematoda</taxon>
        <taxon>Chromadorea</taxon>
        <taxon>Rhabditida</taxon>
        <taxon>Rhabditina</taxon>
        <taxon>Rhabditomorpha</taxon>
        <taxon>Rhabditoidea</taxon>
        <taxon>Rhabditidae</taxon>
        <taxon>Peloderinae</taxon>
        <taxon>Caenorhabditis</taxon>
    </lineage>
</organism>
<evidence type="ECO:0000313" key="1">
    <source>
        <dbReference type="EMBL" id="PIC14166.1"/>
    </source>
</evidence>
<dbReference type="EMBL" id="PDUG01000008">
    <property type="protein sequence ID" value="PIC14166.1"/>
    <property type="molecule type" value="Genomic_DNA"/>
</dbReference>
<protein>
    <submittedName>
        <fullName evidence="1">Uncharacterized protein</fullName>
    </submittedName>
</protein>
<evidence type="ECO:0000313" key="2">
    <source>
        <dbReference type="Proteomes" id="UP000230233"/>
    </source>
</evidence>
<keyword evidence="2" id="KW-1185">Reference proteome</keyword>
<dbReference type="Proteomes" id="UP000230233">
    <property type="component" value="Unassembled WGS sequence"/>
</dbReference>
<gene>
    <name evidence="1" type="ORF">B9Z55_027167</name>
</gene>
<reference evidence="2" key="1">
    <citation type="submission" date="2017-10" db="EMBL/GenBank/DDBJ databases">
        <title>Rapid genome shrinkage in a self-fertile nematode reveals novel sperm competition proteins.</title>
        <authorList>
            <person name="Yin D."/>
            <person name="Schwarz E.M."/>
            <person name="Thomas C.G."/>
            <person name="Felde R.L."/>
            <person name="Korf I.F."/>
            <person name="Cutter A.D."/>
            <person name="Schartner C.M."/>
            <person name="Ralston E.J."/>
            <person name="Meyer B.J."/>
            <person name="Haag E.S."/>
        </authorList>
    </citation>
    <scope>NUCLEOTIDE SEQUENCE [LARGE SCALE GENOMIC DNA]</scope>
    <source>
        <strain evidence="2">JU1422</strain>
    </source>
</reference>
<proteinExistence type="predicted"/>
<name>A0A2G5SH25_9PELO</name>